<reference evidence="2 3" key="2">
    <citation type="journal article" date="2017" name="Front. Plant Sci.">
        <title>Gene Classification and Mining of Molecular Markers Useful in Red Clover (Trifolium pratense) Breeding.</title>
        <authorList>
            <person name="Istvanek J."/>
            <person name="Dluhosova J."/>
            <person name="Dluhos P."/>
            <person name="Patkova L."/>
            <person name="Nedelnik J."/>
            <person name="Repkova J."/>
        </authorList>
    </citation>
    <scope>NUCLEOTIDE SEQUENCE [LARGE SCALE GENOMIC DNA]</scope>
    <source>
        <strain evidence="3">cv. Tatra</strain>
        <tissue evidence="2">Young leaves</tissue>
    </source>
</reference>
<sequence>MCMSQLEFIRSQNPSPSTTSTPMAHDFSQFILQPLQQQNSPPQSS</sequence>
<reference evidence="2 3" key="1">
    <citation type="journal article" date="2014" name="Am. J. Bot.">
        <title>Genome assembly and annotation for red clover (Trifolium pratense; Fabaceae).</title>
        <authorList>
            <person name="Istvanek J."/>
            <person name="Jaros M."/>
            <person name="Krenek A."/>
            <person name="Repkova J."/>
        </authorList>
    </citation>
    <scope>NUCLEOTIDE SEQUENCE [LARGE SCALE GENOMIC DNA]</scope>
    <source>
        <strain evidence="3">cv. Tatra</strain>
        <tissue evidence="2">Young leaves</tissue>
    </source>
</reference>
<accession>A0A2K3JQ84</accession>
<evidence type="ECO:0000313" key="3">
    <source>
        <dbReference type="Proteomes" id="UP000236291"/>
    </source>
</evidence>
<protein>
    <submittedName>
        <fullName evidence="2">Uncharacterized protein</fullName>
    </submittedName>
</protein>
<dbReference type="Proteomes" id="UP000236291">
    <property type="component" value="Unassembled WGS sequence"/>
</dbReference>
<name>A0A2K3JQ84_TRIPR</name>
<dbReference type="AlphaFoldDB" id="A0A2K3JQ84"/>
<dbReference type="EMBL" id="ASHM01118610">
    <property type="protein sequence ID" value="PNX56193.1"/>
    <property type="molecule type" value="Genomic_DNA"/>
</dbReference>
<evidence type="ECO:0000256" key="1">
    <source>
        <dbReference type="SAM" id="MobiDB-lite"/>
    </source>
</evidence>
<feature type="region of interest" description="Disordered" evidence="1">
    <location>
        <begin position="1"/>
        <end position="26"/>
    </location>
</feature>
<evidence type="ECO:0000313" key="2">
    <source>
        <dbReference type="EMBL" id="PNX56193.1"/>
    </source>
</evidence>
<proteinExistence type="predicted"/>
<comment type="caution">
    <text evidence="2">The sequence shown here is derived from an EMBL/GenBank/DDBJ whole genome shotgun (WGS) entry which is preliminary data.</text>
</comment>
<feature type="non-terminal residue" evidence="2">
    <location>
        <position position="45"/>
    </location>
</feature>
<organism evidence="2 3">
    <name type="scientific">Trifolium pratense</name>
    <name type="common">Red clover</name>
    <dbReference type="NCBI Taxonomy" id="57577"/>
    <lineage>
        <taxon>Eukaryota</taxon>
        <taxon>Viridiplantae</taxon>
        <taxon>Streptophyta</taxon>
        <taxon>Embryophyta</taxon>
        <taxon>Tracheophyta</taxon>
        <taxon>Spermatophyta</taxon>
        <taxon>Magnoliopsida</taxon>
        <taxon>eudicotyledons</taxon>
        <taxon>Gunneridae</taxon>
        <taxon>Pentapetalae</taxon>
        <taxon>rosids</taxon>
        <taxon>fabids</taxon>
        <taxon>Fabales</taxon>
        <taxon>Fabaceae</taxon>
        <taxon>Papilionoideae</taxon>
        <taxon>50 kb inversion clade</taxon>
        <taxon>NPAAA clade</taxon>
        <taxon>Hologalegina</taxon>
        <taxon>IRL clade</taxon>
        <taxon>Trifolieae</taxon>
        <taxon>Trifolium</taxon>
    </lineage>
</organism>
<gene>
    <name evidence="2" type="ORF">L195_g058087</name>
</gene>